<evidence type="ECO:0000313" key="3">
    <source>
        <dbReference type="RefSeq" id="XP_025421788.1"/>
    </source>
</evidence>
<dbReference type="InterPro" id="IPR015943">
    <property type="entry name" value="WD40/YVTN_repeat-like_dom_sf"/>
</dbReference>
<reference evidence="3" key="2">
    <citation type="submission" date="2025-04" db="UniProtKB">
        <authorList>
            <consortium name="RefSeq"/>
        </authorList>
    </citation>
    <scope>IDENTIFICATION</scope>
    <source>
        <tissue evidence="3">Whole body</tissue>
    </source>
</reference>
<dbReference type="OrthoDB" id="18388at2759"/>
<dbReference type="RefSeq" id="XP_025421788.1">
    <property type="nucleotide sequence ID" value="XM_025566003.1"/>
</dbReference>
<dbReference type="GO" id="GO:0030687">
    <property type="term" value="C:preribosome, large subunit precursor"/>
    <property type="evidence" value="ECO:0007669"/>
    <property type="project" value="TreeGrafter"/>
</dbReference>
<gene>
    <name evidence="1" type="primary">Wdr74</name>
    <name evidence="3" type="synonym">LOC112691658</name>
    <name evidence="1" type="ORF">g.22738</name>
</gene>
<organism evidence="1">
    <name type="scientific">Sipha flava</name>
    <name type="common">yellow sugarcane aphid</name>
    <dbReference type="NCBI Taxonomy" id="143950"/>
    <lineage>
        <taxon>Eukaryota</taxon>
        <taxon>Metazoa</taxon>
        <taxon>Ecdysozoa</taxon>
        <taxon>Arthropoda</taxon>
        <taxon>Hexapoda</taxon>
        <taxon>Insecta</taxon>
        <taxon>Pterygota</taxon>
        <taxon>Neoptera</taxon>
        <taxon>Paraneoptera</taxon>
        <taxon>Hemiptera</taxon>
        <taxon>Sternorrhyncha</taxon>
        <taxon>Aphidomorpha</taxon>
        <taxon>Aphidoidea</taxon>
        <taxon>Aphididae</taxon>
        <taxon>Sipha</taxon>
    </lineage>
</organism>
<keyword evidence="2" id="KW-1185">Reference proteome</keyword>
<dbReference type="Proteomes" id="UP000694846">
    <property type="component" value="Unplaced"/>
</dbReference>
<dbReference type="PANTHER" id="PTHR16038">
    <property type="entry name" value="NOP SEVEN ASSOCIATED PROTEIN 1"/>
    <property type="match status" value="1"/>
</dbReference>
<evidence type="ECO:0000313" key="2">
    <source>
        <dbReference type="Proteomes" id="UP000694846"/>
    </source>
</evidence>
<evidence type="ECO:0000313" key="1">
    <source>
        <dbReference type="EMBL" id="MBY70852.1"/>
    </source>
</evidence>
<dbReference type="AlphaFoldDB" id="A0A2S2Q124"/>
<dbReference type="SUPFAM" id="SSF50978">
    <property type="entry name" value="WD40 repeat-like"/>
    <property type="match status" value="1"/>
</dbReference>
<name>A0A2S2Q124_9HEMI</name>
<dbReference type="GO" id="GO:0042273">
    <property type="term" value="P:ribosomal large subunit biogenesis"/>
    <property type="evidence" value="ECO:0007669"/>
    <property type="project" value="InterPro"/>
</dbReference>
<accession>A0A2S2Q124</accession>
<dbReference type="EMBL" id="GGMS01001649">
    <property type="protein sequence ID" value="MBY70852.1"/>
    <property type="molecule type" value="Transcribed_RNA"/>
</dbReference>
<sequence>MTWDYDAIIGFSNGMLRGVELQKKKFKYTNLLDASVALSTLSNFDDNNIITSSKRKILLFNLNNKKISKTYVIQESGNIIGVVKKDNILIVGVENGTVVFRPVKNIRNVVLEKVNAGSNLTCIKQVLALSKFATGGNENPLKIWDFETGKIEFTAKSPKPDMLQLKQPCNVSDIGFFNNNKAVVCHRHGVVELFDPLSSQRRPVNSSTAQNTGFVCLRTLPDYSDHDVIVGSTKGSIYHYDFRGKTTLPVKTFRGSTGSIKSISCINYLSQMHVMSISLDCHVRLHNFTTGDLTLQDYIVAKPLSLIMKPEEN</sequence>
<dbReference type="InterPro" id="IPR036322">
    <property type="entry name" value="WD40_repeat_dom_sf"/>
</dbReference>
<dbReference type="InterPro" id="IPR037379">
    <property type="entry name" value="WDR74/Nsa1"/>
</dbReference>
<proteinExistence type="predicted"/>
<protein>
    <submittedName>
        <fullName evidence="1 3">WD repeat-containing protein 74</fullName>
    </submittedName>
</protein>
<dbReference type="PANTHER" id="PTHR16038:SF4">
    <property type="entry name" value="WD REPEAT-CONTAINING PROTEIN 74"/>
    <property type="match status" value="1"/>
</dbReference>
<dbReference type="Gene3D" id="2.130.10.10">
    <property type="entry name" value="YVTN repeat-like/Quinoprotein amine dehydrogenase"/>
    <property type="match status" value="2"/>
</dbReference>
<dbReference type="GO" id="GO:0005730">
    <property type="term" value="C:nucleolus"/>
    <property type="evidence" value="ECO:0007669"/>
    <property type="project" value="InterPro"/>
</dbReference>
<reference evidence="1" key="1">
    <citation type="submission" date="2018-04" db="EMBL/GenBank/DDBJ databases">
        <title>Transcriptome assembly of Sipha flava.</title>
        <authorList>
            <person name="Scully E.D."/>
            <person name="Geib S.M."/>
            <person name="Palmer N.A."/>
            <person name="Koch K."/>
            <person name="Bradshaw J."/>
            <person name="Heng-Moss T."/>
            <person name="Sarath G."/>
        </authorList>
    </citation>
    <scope>NUCLEOTIDE SEQUENCE</scope>
</reference>